<sequence length="34" mass="4151">MPLWEVARSGLWLILLPWQKRVWNFSHVLYLRAA</sequence>
<name>A0A0E9VSD1_ANGAN</name>
<reference evidence="1" key="2">
    <citation type="journal article" date="2015" name="Fish Shellfish Immunol.">
        <title>Early steps in the European eel (Anguilla anguilla)-Vibrio vulnificus interaction in the gills: Role of the RtxA13 toxin.</title>
        <authorList>
            <person name="Callol A."/>
            <person name="Pajuelo D."/>
            <person name="Ebbesson L."/>
            <person name="Teles M."/>
            <person name="MacKenzie S."/>
            <person name="Amaro C."/>
        </authorList>
    </citation>
    <scope>NUCLEOTIDE SEQUENCE</scope>
</reference>
<dbReference type="EMBL" id="GBXM01027596">
    <property type="protein sequence ID" value="JAH80981.1"/>
    <property type="molecule type" value="Transcribed_RNA"/>
</dbReference>
<accession>A0A0E9VSD1</accession>
<dbReference type="AlphaFoldDB" id="A0A0E9VSD1"/>
<evidence type="ECO:0000313" key="1">
    <source>
        <dbReference type="EMBL" id="JAH80981.1"/>
    </source>
</evidence>
<reference evidence="1" key="1">
    <citation type="submission" date="2014-11" db="EMBL/GenBank/DDBJ databases">
        <authorList>
            <person name="Amaro Gonzalez C."/>
        </authorList>
    </citation>
    <scope>NUCLEOTIDE SEQUENCE</scope>
</reference>
<proteinExistence type="predicted"/>
<organism evidence="1">
    <name type="scientific">Anguilla anguilla</name>
    <name type="common">European freshwater eel</name>
    <name type="synonym">Muraena anguilla</name>
    <dbReference type="NCBI Taxonomy" id="7936"/>
    <lineage>
        <taxon>Eukaryota</taxon>
        <taxon>Metazoa</taxon>
        <taxon>Chordata</taxon>
        <taxon>Craniata</taxon>
        <taxon>Vertebrata</taxon>
        <taxon>Euteleostomi</taxon>
        <taxon>Actinopterygii</taxon>
        <taxon>Neopterygii</taxon>
        <taxon>Teleostei</taxon>
        <taxon>Anguilliformes</taxon>
        <taxon>Anguillidae</taxon>
        <taxon>Anguilla</taxon>
    </lineage>
</organism>
<protein>
    <submittedName>
        <fullName evidence="1">Uncharacterized protein</fullName>
    </submittedName>
</protein>